<dbReference type="SUPFAM" id="SSF51182">
    <property type="entry name" value="RmlC-like cupins"/>
    <property type="match status" value="1"/>
</dbReference>
<comment type="cofactor">
    <cofactor evidence="2">
        <name>Zn(2+)</name>
        <dbReference type="ChEBI" id="CHEBI:29105"/>
    </cofactor>
</comment>
<dbReference type="InterPro" id="IPR016305">
    <property type="entry name" value="Mannose-6-P_Isomerase"/>
</dbReference>
<evidence type="ECO:0000256" key="10">
    <source>
        <dbReference type="ARBA" id="ARBA00030762"/>
    </source>
</evidence>
<proteinExistence type="inferred from homology"/>
<evidence type="ECO:0000256" key="5">
    <source>
        <dbReference type="ARBA" id="ARBA00011956"/>
    </source>
</evidence>
<keyword evidence="6" id="KW-0479">Metal-binding</keyword>
<reference evidence="13 14" key="1">
    <citation type="journal article" date="2023" name="Sci. Data">
        <title>Genome assembly of the Korean intertidal mud-creeper Batillaria attramentaria.</title>
        <authorList>
            <person name="Patra A.K."/>
            <person name="Ho P.T."/>
            <person name="Jun S."/>
            <person name="Lee S.J."/>
            <person name="Kim Y."/>
            <person name="Won Y.J."/>
        </authorList>
    </citation>
    <scope>NUCLEOTIDE SEQUENCE [LARGE SCALE GENOMIC DNA]</scope>
    <source>
        <strain evidence="13">Wonlab-2016</strain>
    </source>
</reference>
<dbReference type="NCBIfam" id="TIGR00218">
    <property type="entry name" value="manA"/>
    <property type="match status" value="1"/>
</dbReference>
<evidence type="ECO:0000313" key="14">
    <source>
        <dbReference type="Proteomes" id="UP001519460"/>
    </source>
</evidence>
<organism evidence="13 14">
    <name type="scientific">Batillaria attramentaria</name>
    <dbReference type="NCBI Taxonomy" id="370345"/>
    <lineage>
        <taxon>Eukaryota</taxon>
        <taxon>Metazoa</taxon>
        <taxon>Spiralia</taxon>
        <taxon>Lophotrochozoa</taxon>
        <taxon>Mollusca</taxon>
        <taxon>Gastropoda</taxon>
        <taxon>Caenogastropoda</taxon>
        <taxon>Sorbeoconcha</taxon>
        <taxon>Cerithioidea</taxon>
        <taxon>Batillariidae</taxon>
        <taxon>Batillaria</taxon>
    </lineage>
</organism>
<evidence type="ECO:0000256" key="6">
    <source>
        <dbReference type="ARBA" id="ARBA00022723"/>
    </source>
</evidence>
<dbReference type="InterPro" id="IPR011051">
    <property type="entry name" value="RmlC_Cupin_sf"/>
</dbReference>
<evidence type="ECO:0000256" key="3">
    <source>
        <dbReference type="ARBA" id="ARBA00004666"/>
    </source>
</evidence>
<dbReference type="EMBL" id="JACVVK020000213">
    <property type="protein sequence ID" value="KAK7484229.1"/>
    <property type="molecule type" value="Genomic_DNA"/>
</dbReference>
<keyword evidence="7" id="KW-0862">Zinc</keyword>
<dbReference type="InterPro" id="IPR046457">
    <property type="entry name" value="PMI_typeI_cat"/>
</dbReference>
<gene>
    <name evidence="13" type="ORF">BaRGS_00024478</name>
</gene>
<comment type="pathway">
    <text evidence="3">Nucleotide-sugar biosynthesis; GDP-alpha-D-mannose biosynthesis; alpha-D-mannose 1-phosphate from D-fructose 6-phosphate: step 1/2.</text>
</comment>
<dbReference type="Proteomes" id="UP001519460">
    <property type="component" value="Unassembled WGS sequence"/>
</dbReference>
<dbReference type="Gene3D" id="1.10.441.10">
    <property type="entry name" value="Phosphomannose Isomerase, domain 2"/>
    <property type="match status" value="1"/>
</dbReference>
<evidence type="ECO:0000256" key="7">
    <source>
        <dbReference type="ARBA" id="ARBA00022833"/>
    </source>
</evidence>
<dbReference type="InterPro" id="IPR046458">
    <property type="entry name" value="PMI_typeI_hel"/>
</dbReference>
<dbReference type="InterPro" id="IPR014710">
    <property type="entry name" value="RmlC-like_jellyroll"/>
</dbReference>
<feature type="domain" description="Phosphomannose isomerase type I helical insertion" evidence="12">
    <location>
        <begin position="302"/>
        <end position="367"/>
    </location>
</feature>
<dbReference type="Gene3D" id="2.60.120.10">
    <property type="entry name" value="Jelly Rolls"/>
    <property type="match status" value="2"/>
</dbReference>
<evidence type="ECO:0000259" key="12">
    <source>
        <dbReference type="Pfam" id="PF20512"/>
    </source>
</evidence>
<evidence type="ECO:0000259" key="11">
    <source>
        <dbReference type="Pfam" id="PF20511"/>
    </source>
</evidence>
<dbReference type="GO" id="GO:0004476">
    <property type="term" value="F:mannose-6-phosphate isomerase activity"/>
    <property type="evidence" value="ECO:0007669"/>
    <property type="project" value="UniProtKB-EC"/>
</dbReference>
<evidence type="ECO:0000256" key="8">
    <source>
        <dbReference type="ARBA" id="ARBA00023235"/>
    </source>
</evidence>
<dbReference type="PANTHER" id="PTHR10309">
    <property type="entry name" value="MANNOSE-6-PHOSPHATE ISOMERASE"/>
    <property type="match status" value="1"/>
</dbReference>
<dbReference type="PRINTS" id="PR00714">
    <property type="entry name" value="MAN6PISMRASE"/>
</dbReference>
<dbReference type="FunFam" id="2.60.120.10:FF:000044">
    <property type="entry name" value="Mannose-6-phosphate isomerase"/>
    <property type="match status" value="1"/>
</dbReference>
<dbReference type="AlphaFoldDB" id="A0ABD0KAY1"/>
<sequence>MLPVFFAALTDACHGRVEKDSSTSRTKGVTAAVSVLPVSLLPDSSGLRVRIPDSSFTIETVVTSQSQISHQNPVQVSAVIQFISCLDGQLTSRYLLVLASITERLFQWVYKTVLLVFELRCGVQEYAWGKIGEDSEVAKLKASADPTFKIDPNTKYAELWMGTHPNCPSMVVRPGHQDTALLDWVRDNPDCLGSEVREYFNNQLPFLFKVLSVRTSLSVQAHPNKVHAELLFKERPDLYKDPNHKPEMAIALTPFLGLCAFRPIQEVSNYLQHIEEFRNAVGPNAIKLMTASRSMTMPLHLEAMKDCFSGLMESHKDDVKKELSNLVHRVQQKKQKGEDLKPLCGDILLKLHEEFPGDAGAFCVYFLNVVHLEPGEAMFLEANLPHAYLSGDCMECMACSDNVVRAGLTQKYIDKHTLVEMLDYSGRPVNRTKFRGIEDKQEISVTFFRPPVPDFGVTKFEVPAGVNKFKLHSMDSASICIVIYGQGTASNSTIESPVKLVRGTVFFISANQEVDVAVTSGEGMLMFRAYAGLL</sequence>
<dbReference type="PANTHER" id="PTHR10309:SF0">
    <property type="entry name" value="MANNOSE-6-PHOSPHATE ISOMERASE"/>
    <property type="match status" value="1"/>
</dbReference>
<comment type="caution">
    <text evidence="13">The sequence shown here is derived from an EMBL/GenBank/DDBJ whole genome shotgun (WGS) entry which is preliminary data.</text>
</comment>
<dbReference type="CDD" id="cd07011">
    <property type="entry name" value="cupin_PMI_type_I_N"/>
    <property type="match status" value="1"/>
</dbReference>
<dbReference type="GO" id="GO:0046872">
    <property type="term" value="F:metal ion binding"/>
    <property type="evidence" value="ECO:0007669"/>
    <property type="project" value="UniProtKB-KW"/>
</dbReference>
<accession>A0ABD0KAY1</accession>
<dbReference type="InterPro" id="IPR001250">
    <property type="entry name" value="Man6P_Isoase-1"/>
</dbReference>
<evidence type="ECO:0000256" key="4">
    <source>
        <dbReference type="ARBA" id="ARBA00010772"/>
    </source>
</evidence>
<evidence type="ECO:0000256" key="2">
    <source>
        <dbReference type="ARBA" id="ARBA00001947"/>
    </source>
</evidence>
<keyword evidence="14" id="KW-1185">Reference proteome</keyword>
<dbReference type="PROSITE" id="PS00965">
    <property type="entry name" value="PMI_I_1"/>
    <property type="match status" value="1"/>
</dbReference>
<name>A0ABD0KAY1_9CAEN</name>
<comment type="similarity">
    <text evidence="4">Belongs to the mannose-6-phosphate isomerase type 1 family.</text>
</comment>
<comment type="catalytic activity">
    <reaction evidence="1">
        <text>D-mannose 6-phosphate = D-fructose 6-phosphate</text>
        <dbReference type="Rhea" id="RHEA:12356"/>
        <dbReference type="ChEBI" id="CHEBI:58735"/>
        <dbReference type="ChEBI" id="CHEBI:61527"/>
        <dbReference type="EC" id="5.3.1.8"/>
    </reaction>
</comment>
<dbReference type="Pfam" id="PF20512">
    <property type="entry name" value="PMI_typeI_hel"/>
    <property type="match status" value="1"/>
</dbReference>
<feature type="domain" description="Phosphomannose isomerase type I catalytic" evidence="11">
    <location>
        <begin position="116"/>
        <end position="263"/>
    </location>
</feature>
<evidence type="ECO:0000256" key="1">
    <source>
        <dbReference type="ARBA" id="ARBA00000757"/>
    </source>
</evidence>
<dbReference type="Pfam" id="PF20511">
    <property type="entry name" value="PMI_typeI_cat"/>
    <property type="match status" value="1"/>
</dbReference>
<dbReference type="EC" id="5.3.1.8" evidence="5"/>
<dbReference type="InterPro" id="IPR018050">
    <property type="entry name" value="Pmannose_isomerase-type1_CS"/>
</dbReference>
<evidence type="ECO:0000256" key="9">
    <source>
        <dbReference type="ARBA" id="ARBA00029741"/>
    </source>
</evidence>
<protein>
    <recommendedName>
        <fullName evidence="5">mannose-6-phosphate isomerase</fullName>
        <ecNumber evidence="5">5.3.1.8</ecNumber>
    </recommendedName>
    <alternativeName>
        <fullName evidence="9">Phosphohexomutase</fullName>
    </alternativeName>
    <alternativeName>
        <fullName evidence="10">Phosphomannose isomerase</fullName>
    </alternativeName>
</protein>
<keyword evidence="8" id="KW-0413">Isomerase</keyword>
<evidence type="ECO:0000313" key="13">
    <source>
        <dbReference type="EMBL" id="KAK7484229.1"/>
    </source>
</evidence>